<reference evidence="2 3" key="1">
    <citation type="submission" date="2016-05" db="EMBL/GenBank/DDBJ databases">
        <title>First whole genome sequencing of Entamoeba histolytica HM1:IMSS-clone-6.</title>
        <authorList>
            <person name="Mukherjee Avik.K."/>
            <person name="Izumyama S."/>
            <person name="Nakada-Tsukui K."/>
            <person name="Nozaki T."/>
        </authorList>
    </citation>
    <scope>NUCLEOTIDE SEQUENCE [LARGE SCALE GENOMIC DNA]</scope>
    <source>
        <strain evidence="2 3">HM1:IMSS clone 6</strain>
    </source>
</reference>
<comment type="caution">
    <text evidence="2">The sequence shown here is derived from an EMBL/GenBank/DDBJ whole genome shotgun (WGS) entry which is preliminary data.</text>
</comment>
<evidence type="ECO:0000313" key="2">
    <source>
        <dbReference type="EMBL" id="GAT92155.1"/>
    </source>
</evidence>
<dbReference type="VEuPathDB" id="AmoebaDB:KM1_044260"/>
<name>A0A5K1UE99_ENTHI</name>
<gene>
    <name evidence="2" type="ORF">CL6EHI_110290</name>
</gene>
<dbReference type="Proteomes" id="UP000078387">
    <property type="component" value="Unassembled WGS sequence"/>
</dbReference>
<evidence type="ECO:0000313" key="3">
    <source>
        <dbReference type="Proteomes" id="UP000078387"/>
    </source>
</evidence>
<sequence length="301" mass="35728">MSKQTQKQLEEDIIRETNRKKKERAKNSECYQIGFMIYLMVKNKREVVIQRLEKKSKKTEQFYRVIEIRGNETFKLKEEVEKEAKEQAELIQNISQRKRYYQKNCSSVAFNWIVKILQNIGYSFEFMHSKESINTVKMKRFKHVHFMNEDFPKEVIEKIGKRTLNFLGKKFEETESKEIIINSQIDYSSIEEILEDKNYKINEDEISVGSSYPSSLHQQFITPIHTENIYYIQGLNSFYQLTPVDLTVGTTGLLPRHEPYNQYETFLMGYPQKNYTQEPLLPMSLVSNITQSNIAFIKPYA</sequence>
<evidence type="ECO:0000256" key="1">
    <source>
        <dbReference type="SAM" id="MobiDB-lite"/>
    </source>
</evidence>
<dbReference type="VEuPathDB" id="AmoebaDB:EHI8A_019330"/>
<dbReference type="VEuPathDB" id="AmoebaDB:EHI5A_021100"/>
<feature type="region of interest" description="Disordered" evidence="1">
    <location>
        <begin position="1"/>
        <end position="20"/>
    </location>
</feature>
<dbReference type="VEuPathDB" id="AmoebaDB:EHI7A_022310"/>
<accession>A0A5K1UE99</accession>
<protein>
    <submittedName>
        <fullName evidence="2">Uncharacterized protein</fullName>
    </submittedName>
</protein>
<dbReference type="AlphaFoldDB" id="A0A5K1UE99"/>
<organism evidence="2 3">
    <name type="scientific">Entamoeba histolytica</name>
    <dbReference type="NCBI Taxonomy" id="5759"/>
    <lineage>
        <taxon>Eukaryota</taxon>
        <taxon>Amoebozoa</taxon>
        <taxon>Evosea</taxon>
        <taxon>Archamoebae</taxon>
        <taxon>Mastigamoebida</taxon>
        <taxon>Entamoebidae</taxon>
        <taxon>Entamoeba</taxon>
    </lineage>
</organism>
<dbReference type="EMBL" id="BDEQ01000001">
    <property type="protein sequence ID" value="GAT92155.1"/>
    <property type="molecule type" value="Genomic_DNA"/>
</dbReference>
<dbReference type="VEuPathDB" id="AmoebaDB:EHI_110290"/>
<dbReference type="OMA" id="PTNYTQQ"/>
<feature type="compositionally biased region" description="Basic and acidic residues" evidence="1">
    <location>
        <begin position="8"/>
        <end position="17"/>
    </location>
</feature>
<proteinExistence type="predicted"/>